<dbReference type="GeneID" id="40382644"/>
<feature type="transmembrane region" description="Helical" evidence="9">
    <location>
        <begin position="168"/>
        <end position="188"/>
    </location>
</feature>
<proteinExistence type="inferred from homology"/>
<feature type="transmembrane region" description="Helical" evidence="9">
    <location>
        <begin position="227"/>
        <end position="249"/>
    </location>
</feature>
<feature type="region of interest" description="Disordered" evidence="8">
    <location>
        <begin position="1"/>
        <end position="20"/>
    </location>
</feature>
<protein>
    <recommendedName>
        <fullName evidence="10">Major facilitator superfamily (MFS) profile domain-containing protein</fullName>
    </recommendedName>
</protein>
<feature type="transmembrane region" description="Helical" evidence="9">
    <location>
        <begin position="351"/>
        <end position="378"/>
    </location>
</feature>
<dbReference type="InterPro" id="IPR005828">
    <property type="entry name" value="MFS_sugar_transport-like"/>
</dbReference>
<feature type="transmembrane region" description="Helical" evidence="9">
    <location>
        <begin position="390"/>
        <end position="412"/>
    </location>
</feature>
<dbReference type="VEuPathDB" id="FungiDB:C5L36_0B01440"/>
<dbReference type="InterPro" id="IPR003663">
    <property type="entry name" value="Sugar/inositol_transpt"/>
</dbReference>
<reference evidence="12" key="2">
    <citation type="submission" date="2014-08" db="EMBL/GenBank/DDBJ databases">
        <title>Exploiting Issatchenkia orientalis SD108 for Succinic Acid Production.</title>
        <authorList>
            <person name="Xiao H."/>
            <person name="Shao Z."/>
            <person name="Jiang Y."/>
            <person name="Dole S."/>
            <person name="Zhao H."/>
        </authorList>
    </citation>
    <scope>NUCLEOTIDE SEQUENCE [LARGE SCALE GENOMIC DNA]</scope>
    <source>
        <strain evidence="12">SD108</strain>
    </source>
</reference>
<keyword evidence="6 9" id="KW-0472">Membrane</keyword>
<dbReference type="Proteomes" id="UP000249293">
    <property type="component" value="Chromosome 2"/>
</dbReference>
<dbReference type="PANTHER" id="PTHR48022">
    <property type="entry name" value="PLASTIDIC GLUCOSE TRANSPORTER 4"/>
    <property type="match status" value="1"/>
</dbReference>
<name>A0A099P3B9_PICKU</name>
<dbReference type="PROSITE" id="PS50850">
    <property type="entry name" value="MFS"/>
    <property type="match status" value="1"/>
</dbReference>
<keyword evidence="3 7" id="KW-0813">Transport</keyword>
<dbReference type="OrthoDB" id="2241241at2759"/>
<dbReference type="InterPro" id="IPR036259">
    <property type="entry name" value="MFS_trans_sf"/>
</dbReference>
<feature type="domain" description="Major facilitator superfamily (MFS) profile" evidence="10">
    <location>
        <begin position="91"/>
        <end position="539"/>
    </location>
</feature>
<evidence type="ECO:0000259" key="10">
    <source>
        <dbReference type="PROSITE" id="PS50850"/>
    </source>
</evidence>
<dbReference type="PANTHER" id="PTHR48022:SF50">
    <property type="entry name" value="HEXOSE TRANSPORTER HXT14"/>
    <property type="match status" value="1"/>
</dbReference>
<comment type="subcellular location">
    <subcellularLocation>
        <location evidence="1">Membrane</location>
        <topology evidence="1">Multi-pass membrane protein</topology>
    </subcellularLocation>
</comment>
<dbReference type="EMBL" id="CP028774">
    <property type="protein sequence ID" value="AWU74879.1"/>
    <property type="molecule type" value="Genomic_DNA"/>
</dbReference>
<dbReference type="Proteomes" id="UP000029867">
    <property type="component" value="Unassembled WGS sequence"/>
</dbReference>
<dbReference type="InterPro" id="IPR050360">
    <property type="entry name" value="MFS_Sugar_Transporters"/>
</dbReference>
<evidence type="ECO:0000256" key="4">
    <source>
        <dbReference type="ARBA" id="ARBA00022692"/>
    </source>
</evidence>
<evidence type="ECO:0000256" key="5">
    <source>
        <dbReference type="ARBA" id="ARBA00022989"/>
    </source>
</evidence>
<evidence type="ECO:0000313" key="13">
    <source>
        <dbReference type="Proteomes" id="UP000029867"/>
    </source>
</evidence>
<dbReference type="GO" id="GO:0005351">
    <property type="term" value="F:carbohydrate:proton symporter activity"/>
    <property type="evidence" value="ECO:0007669"/>
    <property type="project" value="TreeGrafter"/>
</dbReference>
<dbReference type="NCBIfam" id="TIGR00879">
    <property type="entry name" value="SP"/>
    <property type="match status" value="1"/>
</dbReference>
<dbReference type="EMBL" id="JQFK01000015">
    <property type="protein sequence ID" value="KGK38789.1"/>
    <property type="molecule type" value="Genomic_DNA"/>
</dbReference>
<keyword evidence="14" id="KW-1185">Reference proteome</keyword>
<feature type="transmembrane region" description="Helical" evidence="9">
    <location>
        <begin position="447"/>
        <end position="474"/>
    </location>
</feature>
<evidence type="ECO:0000256" key="1">
    <source>
        <dbReference type="ARBA" id="ARBA00004141"/>
    </source>
</evidence>
<dbReference type="InterPro" id="IPR005829">
    <property type="entry name" value="Sugar_transporter_CS"/>
</dbReference>
<accession>A0A099P3B9</accession>
<evidence type="ECO:0000313" key="14">
    <source>
        <dbReference type="Proteomes" id="UP000249293"/>
    </source>
</evidence>
<dbReference type="PROSITE" id="PS00217">
    <property type="entry name" value="SUGAR_TRANSPORT_2"/>
    <property type="match status" value="1"/>
</dbReference>
<evidence type="ECO:0000256" key="9">
    <source>
        <dbReference type="SAM" id="Phobius"/>
    </source>
</evidence>
<dbReference type="HOGENOM" id="CLU_001265_30_1_1"/>
<feature type="transmembrane region" description="Helical" evidence="9">
    <location>
        <begin position="261"/>
        <end position="282"/>
    </location>
</feature>
<feature type="transmembrane region" description="Helical" evidence="9">
    <location>
        <begin position="194"/>
        <end position="215"/>
    </location>
</feature>
<dbReference type="GO" id="GO:0005886">
    <property type="term" value="C:plasma membrane"/>
    <property type="evidence" value="ECO:0007669"/>
    <property type="project" value="TreeGrafter"/>
</dbReference>
<evidence type="ECO:0000256" key="2">
    <source>
        <dbReference type="ARBA" id="ARBA00010992"/>
    </source>
</evidence>
<evidence type="ECO:0000256" key="7">
    <source>
        <dbReference type="RuleBase" id="RU003346"/>
    </source>
</evidence>
<reference evidence="11 14" key="3">
    <citation type="submission" date="2018-06" db="EMBL/GenBank/DDBJ databases">
        <title>Population genomics shows no distinction between pathogenic Candida krusei and environmental Pichia kudriavzevii: One species, four names.</title>
        <authorList>
            <person name="Douglass A.P."/>
            <person name="Offei B."/>
            <person name="Braun-Galleani S."/>
            <person name="Coughlan A.Y."/>
            <person name="Martos A."/>
            <person name="Ortiz-Merino R.A."/>
            <person name="Byrne K.P."/>
            <person name="Wolfe K.H."/>
        </authorList>
    </citation>
    <scope>NUCLEOTIDE SEQUENCE [LARGE SCALE GENOMIC DNA]</scope>
    <source>
        <strain evidence="11 14">CBS573</strain>
    </source>
</reference>
<organism evidence="12 13">
    <name type="scientific">Pichia kudriavzevii</name>
    <name type="common">Yeast</name>
    <name type="synonym">Issatchenkia orientalis</name>
    <dbReference type="NCBI Taxonomy" id="4909"/>
    <lineage>
        <taxon>Eukaryota</taxon>
        <taxon>Fungi</taxon>
        <taxon>Dikarya</taxon>
        <taxon>Ascomycota</taxon>
        <taxon>Saccharomycotina</taxon>
        <taxon>Pichiomycetes</taxon>
        <taxon>Pichiales</taxon>
        <taxon>Pichiaceae</taxon>
        <taxon>Pichia</taxon>
    </lineage>
</organism>
<evidence type="ECO:0000256" key="6">
    <source>
        <dbReference type="ARBA" id="ARBA00023136"/>
    </source>
</evidence>
<feature type="transmembrane region" description="Helical" evidence="9">
    <location>
        <begin position="81"/>
        <end position="104"/>
    </location>
</feature>
<comment type="similarity">
    <text evidence="2 7">Belongs to the major facilitator superfamily. Sugar transporter (TC 2.A.1.1) family.</text>
</comment>
<feature type="transmembrane region" description="Helical" evidence="9">
    <location>
        <begin position="511"/>
        <end position="535"/>
    </location>
</feature>
<dbReference type="Gene3D" id="1.20.1250.20">
    <property type="entry name" value="MFS general substrate transporter like domains"/>
    <property type="match status" value="1"/>
</dbReference>
<dbReference type="RefSeq" id="XP_029320356.1">
    <property type="nucleotide sequence ID" value="XM_029464497.1"/>
</dbReference>
<feature type="transmembrane region" description="Helical" evidence="9">
    <location>
        <begin position="486"/>
        <end position="505"/>
    </location>
</feature>
<keyword evidence="4 9" id="KW-0812">Transmembrane</keyword>
<evidence type="ECO:0000313" key="12">
    <source>
        <dbReference type="EMBL" id="KGK38789.1"/>
    </source>
</evidence>
<dbReference type="AlphaFoldDB" id="A0A099P3B9"/>
<evidence type="ECO:0000313" key="11">
    <source>
        <dbReference type="EMBL" id="AWU74879.1"/>
    </source>
</evidence>
<dbReference type="Pfam" id="PF00083">
    <property type="entry name" value="Sugar_tr"/>
    <property type="match status" value="1"/>
</dbReference>
<dbReference type="InterPro" id="IPR020846">
    <property type="entry name" value="MFS_dom"/>
</dbReference>
<evidence type="ECO:0000256" key="8">
    <source>
        <dbReference type="SAM" id="MobiDB-lite"/>
    </source>
</evidence>
<dbReference type="PRINTS" id="PR00171">
    <property type="entry name" value="SUGRTRNSPORT"/>
</dbReference>
<feature type="transmembrane region" description="Helical" evidence="9">
    <location>
        <begin position="137"/>
        <end position="156"/>
    </location>
</feature>
<reference evidence="13" key="1">
    <citation type="journal article" date="2014" name="Microb. Cell Fact.">
        <title>Exploiting Issatchenkia orientalis SD108 for succinic acid production.</title>
        <authorList>
            <person name="Xiao H."/>
            <person name="Shao Z."/>
            <person name="Jiang Y."/>
            <person name="Dole S."/>
            <person name="Zhao H."/>
        </authorList>
    </citation>
    <scope>NUCLEOTIDE SEQUENCE [LARGE SCALE GENOMIC DNA]</scope>
    <source>
        <strain evidence="13">SD108</strain>
    </source>
</reference>
<evidence type="ECO:0000256" key="3">
    <source>
        <dbReference type="ARBA" id="ARBA00022448"/>
    </source>
</evidence>
<dbReference type="KEGG" id="pkz:C5L36_0B01440"/>
<dbReference type="eggNOG" id="KOG0254">
    <property type="taxonomic scope" value="Eukaryota"/>
</dbReference>
<sequence length="562" mass="61886">MMGKCNSLSQASTEPVNNQTCEKSVADHHKSIDLDIEQALAENRHDISPEFFCNSLAGSSPHLNLKSTGSTIILCHTSDDVILSIFPLLCYTLLVSLGGLVYGYDIGTVGGIVDIPAFVRKFGDHSTANGDKVFKPITKGCLVSIACLGGFVSGFVSNQTIPLIGMRFTLSLAMLVYMLGIILALIAPTYHVVIVSRLLNGLAVGISTVACPMYISEITPVKYRGVLTCFNQLFTTIGIVIGSVTMYFSATRFNSDNNAQFLYPLCQGGFLSLLAAASIWLVPESPQWLARKENNVEKVKKALSRLNYLNINDEKVIDNTVKLYDIQAVNRSNIEMNGKRARSIIRGEPKYLFRTIIGILIYGFQQFTGINFFFFYGLTIFKGIQVKSPYQIPVMLGVINLFFSSLSVYTISKFPRRHLLLFGSISLSSLMVCFTIAGAILKNKFDVTVPLILISCAFIAVFSITWGPIASVVISEMYPSTIKVKAMSICGSCAWIFNFMISLIIPTLTKYIGLGVGGGFAFATVCGGVFVYFFVPETRNTTTTVLDFHYQEKGRLYRRLCR</sequence>
<dbReference type="SUPFAM" id="SSF103473">
    <property type="entry name" value="MFS general substrate transporter"/>
    <property type="match status" value="1"/>
</dbReference>
<feature type="transmembrane region" description="Helical" evidence="9">
    <location>
        <begin position="419"/>
        <end position="441"/>
    </location>
</feature>
<gene>
    <name evidence="11" type="ORF">C5L36_0B01440</name>
    <name evidence="12" type="ORF">JL09_g2055</name>
</gene>
<keyword evidence="5 9" id="KW-1133">Transmembrane helix</keyword>